<sequence>MKLDEIIKIPNIKLKSLFSLLIAVNAIILMEPYFVWTTYHKGILTPLINIMIILNLIAMAVMIYYLGETVKMKNLFICGVFLFICVWQYYIGTLTTPGFSIGSLCIISTICLFILLDKETQAEAFRIFAWLFAIAILPSIIYFILKSIGVSMPMNILESEHIVKVATGKYYEQYFGGLLIVNPSAKEIRLCGIFDEPGVVGTFCAIILAAEGLRFKKSIRNVILLLGGILSLSLAFYLLLFIMIMQQAYFNGFKKTIRVCILAIAVIVLFFNIKSNNKYIKLIQNRFDFQSSAVIKNNRTNEGFNNVFEKFIEDKNSDFWIGNGYEASEKNDQMYGSASYKNLIYNHGVLGFLIIMAWLAGVAILYGGLNYNTIIFSSIFLISVYQRPYILKVPYMLVFFGALALIRLEEKSPSESKLKVRREICLKIS</sequence>
<keyword evidence="3" id="KW-1185">Reference proteome</keyword>
<gene>
    <name evidence="2" type="ORF">DWV06_16440</name>
</gene>
<dbReference type="Proteomes" id="UP000255036">
    <property type="component" value="Unassembled WGS sequence"/>
</dbReference>
<dbReference type="RefSeq" id="WP_115483293.1">
    <property type="nucleotide sequence ID" value="NZ_QRCT01000050.1"/>
</dbReference>
<feature type="transmembrane region" description="Helical" evidence="1">
    <location>
        <begin position="256"/>
        <end position="273"/>
    </location>
</feature>
<evidence type="ECO:0000313" key="2">
    <source>
        <dbReference type="EMBL" id="RDU22117.1"/>
    </source>
</evidence>
<accession>A0A371ARA5</accession>
<proteinExistence type="predicted"/>
<feature type="transmembrane region" description="Helical" evidence="1">
    <location>
        <begin position="47"/>
        <end position="67"/>
    </location>
</feature>
<dbReference type="OrthoDB" id="2087216at2"/>
<feature type="transmembrane region" description="Helical" evidence="1">
    <location>
        <begin position="349"/>
        <end position="369"/>
    </location>
</feature>
<reference evidence="2 3" key="1">
    <citation type="submission" date="2018-07" db="EMBL/GenBank/DDBJ databases">
        <title>Anaerosacharophilus polymeroproducens gen. nov. sp. nov., an anaerobic bacterium isolated from salt field.</title>
        <authorList>
            <person name="Kim W."/>
            <person name="Yang S.-H."/>
            <person name="Oh J."/>
            <person name="Lee J.-H."/>
            <person name="Kwon K.K."/>
        </authorList>
    </citation>
    <scope>NUCLEOTIDE SEQUENCE [LARGE SCALE GENOMIC DNA]</scope>
    <source>
        <strain evidence="2 3">MCWD5</strain>
    </source>
</reference>
<evidence type="ECO:0008006" key="4">
    <source>
        <dbReference type="Google" id="ProtNLM"/>
    </source>
</evidence>
<feature type="transmembrane region" description="Helical" evidence="1">
    <location>
        <begin position="222"/>
        <end position="244"/>
    </location>
</feature>
<feature type="transmembrane region" description="Helical" evidence="1">
    <location>
        <begin position="127"/>
        <end position="145"/>
    </location>
</feature>
<name>A0A371ARA5_9FIRM</name>
<dbReference type="EMBL" id="QRCT01000050">
    <property type="protein sequence ID" value="RDU22117.1"/>
    <property type="molecule type" value="Genomic_DNA"/>
</dbReference>
<feature type="transmembrane region" description="Helical" evidence="1">
    <location>
        <begin position="198"/>
        <end position="215"/>
    </location>
</feature>
<evidence type="ECO:0000256" key="1">
    <source>
        <dbReference type="SAM" id="Phobius"/>
    </source>
</evidence>
<feature type="transmembrane region" description="Helical" evidence="1">
    <location>
        <begin position="74"/>
        <end position="91"/>
    </location>
</feature>
<keyword evidence="1" id="KW-0472">Membrane</keyword>
<feature type="transmembrane region" description="Helical" evidence="1">
    <location>
        <begin position="389"/>
        <end position="408"/>
    </location>
</feature>
<evidence type="ECO:0000313" key="3">
    <source>
        <dbReference type="Proteomes" id="UP000255036"/>
    </source>
</evidence>
<keyword evidence="1" id="KW-0812">Transmembrane</keyword>
<feature type="transmembrane region" description="Helical" evidence="1">
    <location>
        <begin position="12"/>
        <end position="35"/>
    </location>
</feature>
<organism evidence="2 3">
    <name type="scientific">Anaerosacchariphilus polymeriproducens</name>
    <dbReference type="NCBI Taxonomy" id="1812858"/>
    <lineage>
        <taxon>Bacteria</taxon>
        <taxon>Bacillati</taxon>
        <taxon>Bacillota</taxon>
        <taxon>Clostridia</taxon>
        <taxon>Lachnospirales</taxon>
        <taxon>Lachnospiraceae</taxon>
        <taxon>Anaerosacchariphilus</taxon>
    </lineage>
</organism>
<keyword evidence="1" id="KW-1133">Transmembrane helix</keyword>
<comment type="caution">
    <text evidence="2">The sequence shown here is derived from an EMBL/GenBank/DDBJ whole genome shotgun (WGS) entry which is preliminary data.</text>
</comment>
<feature type="transmembrane region" description="Helical" evidence="1">
    <location>
        <begin position="97"/>
        <end position="115"/>
    </location>
</feature>
<dbReference type="AlphaFoldDB" id="A0A371ARA5"/>
<protein>
    <recommendedName>
        <fullName evidence="4">O-antigen ligase domain-containing protein</fullName>
    </recommendedName>
</protein>